<evidence type="ECO:0000313" key="3">
    <source>
        <dbReference type="Proteomes" id="UP000494165"/>
    </source>
</evidence>
<comment type="caution">
    <text evidence="2">The sequence shown here is derived from an EMBL/GenBank/DDBJ whole genome shotgun (WGS) entry which is preliminary data.</text>
</comment>
<dbReference type="EMBL" id="CADEPI010000335">
    <property type="protein sequence ID" value="CAB3384090.1"/>
    <property type="molecule type" value="Genomic_DNA"/>
</dbReference>
<proteinExistence type="predicted"/>
<evidence type="ECO:0000256" key="1">
    <source>
        <dbReference type="SAM" id="MobiDB-lite"/>
    </source>
</evidence>
<feature type="compositionally biased region" description="Basic and acidic residues" evidence="1">
    <location>
        <begin position="64"/>
        <end position="73"/>
    </location>
</feature>
<dbReference type="Proteomes" id="UP000494165">
    <property type="component" value="Unassembled WGS sequence"/>
</dbReference>
<evidence type="ECO:0000313" key="2">
    <source>
        <dbReference type="EMBL" id="CAB3384090.1"/>
    </source>
</evidence>
<feature type="compositionally biased region" description="Low complexity" evidence="1">
    <location>
        <begin position="1"/>
        <end position="24"/>
    </location>
</feature>
<protein>
    <submittedName>
        <fullName evidence="2">Uncharacterized protein</fullName>
    </submittedName>
</protein>
<sequence>MATSSSSTSSRRSDSLSSHSSDSGGDLRRAVTSRCPPLGLLSNKLHILSPISDSRRSRAPKPPTRTENRKGASPEEAAALPVATHELPWDVPELGRRAGLGQRHLHREAPPTRGPDG</sequence>
<gene>
    <name evidence="2" type="ORF">CLODIP_2_CD02774</name>
</gene>
<reference evidence="2 3" key="1">
    <citation type="submission" date="2020-04" db="EMBL/GenBank/DDBJ databases">
        <authorList>
            <person name="Alioto T."/>
            <person name="Alioto T."/>
            <person name="Gomez Garrido J."/>
        </authorList>
    </citation>
    <scope>NUCLEOTIDE SEQUENCE [LARGE SCALE GENOMIC DNA]</scope>
</reference>
<accession>A0A8S1DSU8</accession>
<feature type="region of interest" description="Disordered" evidence="1">
    <location>
        <begin position="1"/>
        <end position="117"/>
    </location>
</feature>
<name>A0A8S1DSU8_9INSE</name>
<organism evidence="2 3">
    <name type="scientific">Cloeon dipterum</name>
    <dbReference type="NCBI Taxonomy" id="197152"/>
    <lineage>
        <taxon>Eukaryota</taxon>
        <taxon>Metazoa</taxon>
        <taxon>Ecdysozoa</taxon>
        <taxon>Arthropoda</taxon>
        <taxon>Hexapoda</taxon>
        <taxon>Insecta</taxon>
        <taxon>Pterygota</taxon>
        <taxon>Palaeoptera</taxon>
        <taxon>Ephemeroptera</taxon>
        <taxon>Pisciforma</taxon>
        <taxon>Baetidae</taxon>
        <taxon>Cloeon</taxon>
    </lineage>
</organism>
<dbReference type="AlphaFoldDB" id="A0A8S1DSU8"/>
<feature type="compositionally biased region" description="Basic and acidic residues" evidence="1">
    <location>
        <begin position="107"/>
        <end position="117"/>
    </location>
</feature>
<keyword evidence="3" id="KW-1185">Reference proteome</keyword>